<dbReference type="PRINTS" id="PR00450">
    <property type="entry name" value="RECOVERIN"/>
</dbReference>
<proteinExistence type="predicted"/>
<dbReference type="OrthoDB" id="191686at2759"/>
<evidence type="ECO:0000256" key="3">
    <source>
        <dbReference type="ARBA" id="ARBA00022837"/>
    </source>
</evidence>
<dbReference type="GO" id="GO:0005509">
    <property type="term" value="F:calcium ion binding"/>
    <property type="evidence" value="ECO:0007669"/>
    <property type="project" value="InterPro"/>
</dbReference>
<dbReference type="PANTHER" id="PTHR23055:SF167">
    <property type="entry name" value="EF-HAND DOMAIN-CONTAINING PROTEIN"/>
    <property type="match status" value="1"/>
</dbReference>
<dbReference type="CDD" id="cd00051">
    <property type="entry name" value="EFh"/>
    <property type="match status" value="1"/>
</dbReference>
<name>A0A8K0KNN4_LADFU</name>
<evidence type="ECO:0000313" key="7">
    <source>
        <dbReference type="Proteomes" id="UP000792457"/>
    </source>
</evidence>
<reference evidence="6" key="1">
    <citation type="submission" date="2013-04" db="EMBL/GenBank/DDBJ databases">
        <authorList>
            <person name="Qu J."/>
            <person name="Murali S.C."/>
            <person name="Bandaranaike D."/>
            <person name="Bellair M."/>
            <person name="Blankenburg K."/>
            <person name="Chao H."/>
            <person name="Dinh H."/>
            <person name="Doddapaneni H."/>
            <person name="Downs B."/>
            <person name="Dugan-Rocha S."/>
            <person name="Elkadiri S."/>
            <person name="Gnanaolivu R.D."/>
            <person name="Hernandez B."/>
            <person name="Javaid M."/>
            <person name="Jayaseelan J.C."/>
            <person name="Lee S."/>
            <person name="Li M."/>
            <person name="Ming W."/>
            <person name="Munidasa M."/>
            <person name="Muniz J."/>
            <person name="Nguyen L."/>
            <person name="Ongeri F."/>
            <person name="Osuji N."/>
            <person name="Pu L.-L."/>
            <person name="Puazo M."/>
            <person name="Qu C."/>
            <person name="Quiroz J."/>
            <person name="Raj R."/>
            <person name="Weissenberger G."/>
            <person name="Xin Y."/>
            <person name="Zou X."/>
            <person name="Han Y."/>
            <person name="Richards S."/>
            <person name="Worley K."/>
            <person name="Muzny D."/>
            <person name="Gibbs R."/>
        </authorList>
    </citation>
    <scope>NUCLEOTIDE SEQUENCE</scope>
    <source>
        <strain evidence="6">Sampled in the wild</strain>
    </source>
</reference>
<sequence>MDLEELDMLQPARCRPERLEAIRRATRFSRKEIQFVYRAFKQECPSGMVTEDTFKAIYAKFFPQGDSSQYAHYVFNTLDRTKSGTITFSDIMLGLSILLKGSLQERLRWAFSLYDVNDDGYVTREELAEVITAIYDLMGDHHRPPHHRGSSAHEVSEPETPNDHVDRMFKVSYFEFLFLLRTLTDNTKCQRTNSTNHDDFPSLAL</sequence>
<feature type="domain" description="EF-hand" evidence="5">
    <location>
        <begin position="66"/>
        <end position="101"/>
    </location>
</feature>
<dbReference type="InterPro" id="IPR018247">
    <property type="entry name" value="EF_Hand_1_Ca_BS"/>
</dbReference>
<keyword evidence="7" id="KW-1185">Reference proteome</keyword>
<dbReference type="SUPFAM" id="SSF47473">
    <property type="entry name" value="EF-hand"/>
    <property type="match status" value="1"/>
</dbReference>
<organism evidence="6 7">
    <name type="scientific">Ladona fulva</name>
    <name type="common">Scarce chaser dragonfly</name>
    <name type="synonym">Libellula fulva</name>
    <dbReference type="NCBI Taxonomy" id="123851"/>
    <lineage>
        <taxon>Eukaryota</taxon>
        <taxon>Metazoa</taxon>
        <taxon>Ecdysozoa</taxon>
        <taxon>Arthropoda</taxon>
        <taxon>Hexapoda</taxon>
        <taxon>Insecta</taxon>
        <taxon>Pterygota</taxon>
        <taxon>Palaeoptera</taxon>
        <taxon>Odonata</taxon>
        <taxon>Epiprocta</taxon>
        <taxon>Anisoptera</taxon>
        <taxon>Libelluloidea</taxon>
        <taxon>Libellulidae</taxon>
        <taxon>Ladona</taxon>
    </lineage>
</organism>
<evidence type="ECO:0000256" key="1">
    <source>
        <dbReference type="ARBA" id="ARBA00022723"/>
    </source>
</evidence>
<dbReference type="Proteomes" id="UP000792457">
    <property type="component" value="Unassembled WGS sequence"/>
</dbReference>
<dbReference type="Pfam" id="PF13499">
    <property type="entry name" value="EF-hand_7"/>
    <property type="match status" value="1"/>
</dbReference>
<dbReference type="PANTHER" id="PTHR23055">
    <property type="entry name" value="CALCIUM BINDING PROTEINS"/>
    <property type="match status" value="1"/>
</dbReference>
<evidence type="ECO:0000256" key="2">
    <source>
        <dbReference type="ARBA" id="ARBA00022737"/>
    </source>
</evidence>
<dbReference type="InterPro" id="IPR028846">
    <property type="entry name" value="Recoverin"/>
</dbReference>
<evidence type="ECO:0000259" key="5">
    <source>
        <dbReference type="PROSITE" id="PS50222"/>
    </source>
</evidence>
<dbReference type="SMART" id="SM00054">
    <property type="entry name" value="EFh"/>
    <property type="match status" value="2"/>
</dbReference>
<dbReference type="InterPro" id="IPR011992">
    <property type="entry name" value="EF-hand-dom_pair"/>
</dbReference>
<dbReference type="PROSITE" id="PS00018">
    <property type="entry name" value="EF_HAND_1"/>
    <property type="match status" value="1"/>
</dbReference>
<dbReference type="AlphaFoldDB" id="A0A8K0KNN4"/>
<accession>A0A8K0KNN4</accession>
<evidence type="ECO:0000313" key="6">
    <source>
        <dbReference type="EMBL" id="KAG8238427.1"/>
    </source>
</evidence>
<dbReference type="EMBL" id="KZ309354">
    <property type="protein sequence ID" value="KAG8238427.1"/>
    <property type="molecule type" value="Genomic_DNA"/>
</dbReference>
<dbReference type="Gene3D" id="1.10.238.10">
    <property type="entry name" value="EF-hand"/>
    <property type="match status" value="1"/>
</dbReference>
<evidence type="ECO:0000256" key="4">
    <source>
        <dbReference type="SAM" id="MobiDB-lite"/>
    </source>
</evidence>
<feature type="domain" description="EF-hand" evidence="5">
    <location>
        <begin position="102"/>
        <end position="137"/>
    </location>
</feature>
<dbReference type="InterPro" id="IPR002048">
    <property type="entry name" value="EF_hand_dom"/>
</dbReference>
<gene>
    <name evidence="6" type="ORF">J437_LFUL002884</name>
</gene>
<dbReference type="PROSITE" id="PS50222">
    <property type="entry name" value="EF_HAND_2"/>
    <property type="match status" value="2"/>
</dbReference>
<keyword evidence="2" id="KW-0677">Repeat</keyword>
<feature type="region of interest" description="Disordered" evidence="4">
    <location>
        <begin position="143"/>
        <end position="163"/>
    </location>
</feature>
<keyword evidence="3" id="KW-0106">Calcium</keyword>
<protein>
    <recommendedName>
        <fullName evidence="5">EF-hand domain-containing protein</fullName>
    </recommendedName>
</protein>
<reference evidence="6" key="2">
    <citation type="submission" date="2017-10" db="EMBL/GenBank/DDBJ databases">
        <title>Ladona fulva Genome sequencing and assembly.</title>
        <authorList>
            <person name="Murali S."/>
            <person name="Richards S."/>
            <person name="Bandaranaike D."/>
            <person name="Bellair M."/>
            <person name="Blankenburg K."/>
            <person name="Chao H."/>
            <person name="Dinh H."/>
            <person name="Doddapaneni H."/>
            <person name="Dugan-Rocha S."/>
            <person name="Elkadiri S."/>
            <person name="Gnanaolivu R."/>
            <person name="Hernandez B."/>
            <person name="Skinner E."/>
            <person name="Javaid M."/>
            <person name="Lee S."/>
            <person name="Li M."/>
            <person name="Ming W."/>
            <person name="Munidasa M."/>
            <person name="Muniz J."/>
            <person name="Nguyen L."/>
            <person name="Hughes D."/>
            <person name="Osuji N."/>
            <person name="Pu L.-L."/>
            <person name="Puazo M."/>
            <person name="Qu C."/>
            <person name="Quiroz J."/>
            <person name="Raj R."/>
            <person name="Weissenberger G."/>
            <person name="Xin Y."/>
            <person name="Zou X."/>
            <person name="Han Y."/>
            <person name="Worley K."/>
            <person name="Muzny D."/>
            <person name="Gibbs R."/>
        </authorList>
    </citation>
    <scope>NUCLEOTIDE SEQUENCE</scope>
    <source>
        <strain evidence="6">Sampled in the wild</strain>
    </source>
</reference>
<comment type="caution">
    <text evidence="6">The sequence shown here is derived from an EMBL/GenBank/DDBJ whole genome shotgun (WGS) entry which is preliminary data.</text>
</comment>
<keyword evidence="1" id="KW-0479">Metal-binding</keyword>